<sequence length="263" mass="29075">MKLKSETSLSSMLQNWTFILSGIKVGRTRLADRPIPETTSKPVIRPAKRQARQTIIQQRLQAGWTFQPNQKAAEARIWCRPGEQREPSQELPTLGGNSGTKTSKHLISSPLSFAPVSPRRRRTGDYMPNLGSSFACSLVFDEHSSSLVKSIPPNALSELRSDDKFMGIVGDSQIDNSDEVSDSNIADNDDEIGNIDLGLVDITSKPNEDDDEEEPKEGHLHIRLQTGCHAYGDLQDDEQEQPIDEITMHSNTSTTSGVSRYAA</sequence>
<feature type="compositionally biased region" description="Acidic residues" evidence="1">
    <location>
        <begin position="234"/>
        <end position="243"/>
    </location>
</feature>
<organism evidence="2 3">
    <name type="scientific">Fusarium venenatum</name>
    <dbReference type="NCBI Taxonomy" id="56646"/>
    <lineage>
        <taxon>Eukaryota</taxon>
        <taxon>Fungi</taxon>
        <taxon>Dikarya</taxon>
        <taxon>Ascomycota</taxon>
        <taxon>Pezizomycotina</taxon>
        <taxon>Sordariomycetes</taxon>
        <taxon>Hypocreomycetidae</taxon>
        <taxon>Hypocreales</taxon>
        <taxon>Nectriaceae</taxon>
        <taxon>Fusarium</taxon>
    </lineage>
</organism>
<evidence type="ECO:0000313" key="2">
    <source>
        <dbReference type="EMBL" id="CEI66443.1"/>
    </source>
</evidence>
<dbReference type="EMBL" id="LN649229">
    <property type="protein sequence ID" value="CEI66443.1"/>
    <property type="molecule type" value="Genomic_DNA"/>
</dbReference>
<evidence type="ECO:0000313" key="3">
    <source>
        <dbReference type="Proteomes" id="UP000245910"/>
    </source>
</evidence>
<feature type="compositionally biased region" description="Polar residues" evidence="1">
    <location>
        <begin position="248"/>
        <end position="263"/>
    </location>
</feature>
<reference evidence="3" key="1">
    <citation type="submission" date="2014-10" db="EMBL/GenBank/DDBJ databases">
        <authorList>
            <person name="King R."/>
        </authorList>
    </citation>
    <scope>NUCLEOTIDE SEQUENCE [LARGE SCALE GENOMIC DNA]</scope>
    <source>
        <strain evidence="3">A3/5</strain>
    </source>
</reference>
<dbReference type="AlphaFoldDB" id="A0A2L2TEI5"/>
<feature type="region of interest" description="Disordered" evidence="1">
    <location>
        <begin position="81"/>
        <end position="105"/>
    </location>
</feature>
<feature type="region of interest" description="Disordered" evidence="1">
    <location>
        <begin position="172"/>
        <end position="191"/>
    </location>
</feature>
<feature type="region of interest" description="Disordered" evidence="1">
    <location>
        <begin position="229"/>
        <end position="263"/>
    </location>
</feature>
<proteinExistence type="predicted"/>
<protein>
    <submittedName>
        <fullName evidence="2">Uncharacterized protein</fullName>
    </submittedName>
</protein>
<feature type="compositionally biased region" description="Acidic residues" evidence="1">
    <location>
        <begin position="176"/>
        <end position="191"/>
    </location>
</feature>
<dbReference type="Proteomes" id="UP000245910">
    <property type="component" value="Chromosome I"/>
</dbReference>
<accession>A0A2L2TEI5</accession>
<evidence type="ECO:0000256" key="1">
    <source>
        <dbReference type="SAM" id="MobiDB-lite"/>
    </source>
</evidence>
<name>A0A2L2TEI5_9HYPO</name>
<keyword evidence="3" id="KW-1185">Reference proteome</keyword>